<sequence>MRNTRCLEYLIDQFHLDDVIPCKDQNALICSNENATIIVIYQQNQLTHYEEIQGRIKLIFQQELYQFKRQYYLQQIELPTKIALNKRGDLLLIEINKTKFNLYYKKAQLQNWTFFYHNYTQTVNLQIQDYKIYDSYTLKSFHSQFSCFLLQKKENNTTMVLNIKNTPQIKKLYQQQIEITDCVLNEVNNLIVGREFNQLNIYKWKKIIPFQQINLPNGLLYTKFDSFNNLILLTKAHLEIYVQQIGQNYQKIAGIPIINNNQISDIVPIDAYIIIQRTYLGAEVAQVMLIQDNNVENVGKITCRQIITSPNHSFYLVIKDNQIQVCRHN</sequence>
<evidence type="ECO:0000313" key="2">
    <source>
        <dbReference type="Proteomes" id="UP000688137"/>
    </source>
</evidence>
<protein>
    <submittedName>
        <fullName evidence="1">Uncharacterized protein</fullName>
    </submittedName>
</protein>
<gene>
    <name evidence="1" type="ORF">PPRIM_AZ9-3.1.T0060038</name>
</gene>
<dbReference type="AlphaFoldDB" id="A0A8S1JUB4"/>
<keyword evidence="2" id="KW-1185">Reference proteome</keyword>
<dbReference type="Proteomes" id="UP000688137">
    <property type="component" value="Unassembled WGS sequence"/>
</dbReference>
<accession>A0A8S1JUB4</accession>
<reference evidence="1" key="1">
    <citation type="submission" date="2021-01" db="EMBL/GenBank/DDBJ databases">
        <authorList>
            <consortium name="Genoscope - CEA"/>
            <person name="William W."/>
        </authorList>
    </citation>
    <scope>NUCLEOTIDE SEQUENCE</scope>
</reference>
<evidence type="ECO:0000313" key="1">
    <source>
        <dbReference type="EMBL" id="CAD8043956.1"/>
    </source>
</evidence>
<name>A0A8S1JUB4_PARPR</name>
<proteinExistence type="predicted"/>
<dbReference type="EMBL" id="CAJJDM010000003">
    <property type="protein sequence ID" value="CAD8043956.1"/>
    <property type="molecule type" value="Genomic_DNA"/>
</dbReference>
<comment type="caution">
    <text evidence="1">The sequence shown here is derived from an EMBL/GenBank/DDBJ whole genome shotgun (WGS) entry which is preliminary data.</text>
</comment>
<dbReference type="OMA" id="KFNLYYK"/>
<organism evidence="1 2">
    <name type="scientific">Paramecium primaurelia</name>
    <dbReference type="NCBI Taxonomy" id="5886"/>
    <lineage>
        <taxon>Eukaryota</taxon>
        <taxon>Sar</taxon>
        <taxon>Alveolata</taxon>
        <taxon>Ciliophora</taxon>
        <taxon>Intramacronucleata</taxon>
        <taxon>Oligohymenophorea</taxon>
        <taxon>Peniculida</taxon>
        <taxon>Parameciidae</taxon>
        <taxon>Paramecium</taxon>
    </lineage>
</organism>